<keyword evidence="3" id="KW-1185">Reference proteome</keyword>
<dbReference type="OrthoDB" id="4900603at2759"/>
<evidence type="ECO:0000313" key="2">
    <source>
        <dbReference type="EMBL" id="OPB43697.1"/>
    </source>
</evidence>
<comment type="caution">
    <text evidence="2">The sequence shown here is derived from an EMBL/GenBank/DDBJ whole genome shotgun (WGS) entry which is preliminary data.</text>
</comment>
<dbReference type="Proteomes" id="UP000191004">
    <property type="component" value="Unassembled WGS sequence"/>
</dbReference>
<feature type="region of interest" description="Disordered" evidence="1">
    <location>
        <begin position="40"/>
        <end position="65"/>
    </location>
</feature>
<protein>
    <recommendedName>
        <fullName evidence="4">C2H2-type domain-containing protein</fullName>
    </recommendedName>
</protein>
<dbReference type="PANTHER" id="PTHR35391:SF7">
    <property type="entry name" value="C2H2-TYPE DOMAIN-CONTAINING PROTEIN"/>
    <property type="match status" value="1"/>
</dbReference>
<evidence type="ECO:0000313" key="3">
    <source>
        <dbReference type="Proteomes" id="UP000191004"/>
    </source>
</evidence>
<feature type="region of interest" description="Disordered" evidence="1">
    <location>
        <begin position="124"/>
        <end position="145"/>
    </location>
</feature>
<name>A0A1T3CRH5_9HYPO</name>
<reference evidence="2 3" key="1">
    <citation type="submission" date="2016-04" db="EMBL/GenBank/DDBJ databases">
        <title>Multiple horizontal gene transfer events from other fungi enriched the ability of the initially mycotrophic fungus Trichoderma (Ascomycota) to feed on dead plant biomass.</title>
        <authorList>
            <person name="Atanasova L."/>
            <person name="Chenthamara K."/>
            <person name="Zhang J."/>
            <person name="Grujic M."/>
            <person name="Henrissat B."/>
            <person name="Kuo A."/>
            <person name="Aertz A."/>
            <person name="Salamov A."/>
            <person name="Lipzen A."/>
            <person name="Labutti K."/>
            <person name="Barry K."/>
            <person name="Miao Y."/>
            <person name="Rahimi M.J."/>
            <person name="Shen Q."/>
            <person name="Grigoriev I.V."/>
            <person name="Kubicek C.P."/>
            <person name="Druzhinina I.S."/>
        </authorList>
    </citation>
    <scope>NUCLEOTIDE SEQUENCE [LARGE SCALE GENOMIC DNA]</scope>
    <source>
        <strain evidence="2 3">NJAU 4742</strain>
    </source>
</reference>
<accession>A0A1T3CRH5</accession>
<gene>
    <name evidence="2" type="ORF">A0O28_0099850</name>
</gene>
<organism evidence="2 3">
    <name type="scientific">Trichoderma guizhouense</name>
    <dbReference type="NCBI Taxonomy" id="1491466"/>
    <lineage>
        <taxon>Eukaryota</taxon>
        <taxon>Fungi</taxon>
        <taxon>Dikarya</taxon>
        <taxon>Ascomycota</taxon>
        <taxon>Pezizomycotina</taxon>
        <taxon>Sordariomycetes</taxon>
        <taxon>Hypocreomycetidae</taxon>
        <taxon>Hypocreales</taxon>
        <taxon>Hypocreaceae</taxon>
        <taxon>Trichoderma</taxon>
    </lineage>
</organism>
<sequence length="410" mass="47205">MTSLEEPKLDGANDIHDIVIECKRLFESLAERVKLDHGEKDIKTDKGEQEDEQMAFGDRTGSSKLSTDELESRFNLWIDDSGALAADVSRSLDTRLSARRYIKKMVTYPLQMLARNLKYLHKGDSANPDVPSDSSGNNSDTDELEDKARHAIQSALNELHCVAFAIRKSEECIQKDSLSSGSHQNDDSYLKEQTCHRVRHDFRDAPRSLCDQLGASLAICCIKRLQRVWHEEKLSTRRNTDESKHHTDEDTEPYVCLSEDCTSPILFFVNMNDWMNHMEMSHSDQWTRKIHMSPWYCDVGHKPALHFDDHDSFVRHMTDPANHEGWEPPTDRQLDTPSLNKQNYPFRDKYCCPICECVPSALEPVISNSSPDEIRRQLYEHIAAHIKDVFKSIPTLEELERTQSEIDNED</sequence>
<dbReference type="PANTHER" id="PTHR35391">
    <property type="entry name" value="C2H2-TYPE DOMAIN-CONTAINING PROTEIN-RELATED"/>
    <property type="match status" value="1"/>
</dbReference>
<evidence type="ECO:0000256" key="1">
    <source>
        <dbReference type="SAM" id="MobiDB-lite"/>
    </source>
</evidence>
<proteinExistence type="predicted"/>
<evidence type="ECO:0008006" key="4">
    <source>
        <dbReference type="Google" id="ProtNLM"/>
    </source>
</evidence>
<dbReference type="AlphaFoldDB" id="A0A1T3CRH5"/>
<dbReference type="EMBL" id="LVVK01000008">
    <property type="protein sequence ID" value="OPB43697.1"/>
    <property type="molecule type" value="Genomic_DNA"/>
</dbReference>